<evidence type="ECO:0000313" key="3">
    <source>
        <dbReference type="Proteomes" id="UP000541969"/>
    </source>
</evidence>
<reference evidence="2 3" key="1">
    <citation type="submission" date="2020-07" db="EMBL/GenBank/DDBJ databases">
        <title>Sequencing the genomes of 1000 actinobacteria strains.</title>
        <authorList>
            <person name="Klenk H.-P."/>
        </authorList>
    </citation>
    <scope>NUCLEOTIDE SEQUENCE [LARGE SCALE GENOMIC DNA]</scope>
    <source>
        <strain evidence="2 3">DSM 104001</strain>
    </source>
</reference>
<proteinExistence type="predicted"/>
<comment type="caution">
    <text evidence="2">The sequence shown here is derived from an EMBL/GenBank/DDBJ whole genome shotgun (WGS) entry which is preliminary data.</text>
</comment>
<dbReference type="Pfam" id="PF00795">
    <property type="entry name" value="CN_hydrolase"/>
    <property type="match status" value="1"/>
</dbReference>
<protein>
    <submittedName>
        <fullName evidence="2">Putative amidohydrolase</fullName>
    </submittedName>
</protein>
<evidence type="ECO:0000313" key="2">
    <source>
        <dbReference type="EMBL" id="NYJ05465.1"/>
    </source>
</evidence>
<dbReference type="Gene3D" id="3.60.110.10">
    <property type="entry name" value="Carbon-nitrogen hydrolase"/>
    <property type="match status" value="1"/>
</dbReference>
<dbReference type="Proteomes" id="UP000541969">
    <property type="component" value="Unassembled WGS sequence"/>
</dbReference>
<organism evidence="2 3">
    <name type="scientific">Petropleomorpha daqingensis</name>
    <dbReference type="NCBI Taxonomy" id="2026353"/>
    <lineage>
        <taxon>Bacteria</taxon>
        <taxon>Bacillati</taxon>
        <taxon>Actinomycetota</taxon>
        <taxon>Actinomycetes</taxon>
        <taxon>Geodermatophilales</taxon>
        <taxon>Geodermatophilaceae</taxon>
        <taxon>Petropleomorpha</taxon>
    </lineage>
</organism>
<keyword evidence="2" id="KW-0378">Hydrolase</keyword>
<dbReference type="GO" id="GO:0106008">
    <property type="term" value="F:2-oxoglutaramate amidase activity"/>
    <property type="evidence" value="ECO:0007669"/>
    <property type="project" value="TreeGrafter"/>
</dbReference>
<dbReference type="PANTHER" id="PTHR47799:SF1">
    <property type="entry name" value="OMEGA-AMIDASE YAFV"/>
    <property type="match status" value="1"/>
</dbReference>
<gene>
    <name evidence="2" type="ORF">GGQ55_001743</name>
</gene>
<dbReference type="InterPro" id="IPR052737">
    <property type="entry name" value="Omega-amidase_YafV"/>
</dbReference>
<dbReference type="InterPro" id="IPR036526">
    <property type="entry name" value="C-N_Hydrolase_sf"/>
</dbReference>
<dbReference type="EMBL" id="JACBZT010000001">
    <property type="protein sequence ID" value="NYJ05465.1"/>
    <property type="molecule type" value="Genomic_DNA"/>
</dbReference>
<evidence type="ECO:0000259" key="1">
    <source>
        <dbReference type="PROSITE" id="PS50263"/>
    </source>
</evidence>
<dbReference type="PROSITE" id="PS50263">
    <property type="entry name" value="CN_HYDROLASE"/>
    <property type="match status" value="1"/>
</dbReference>
<feature type="domain" description="CN hydrolase" evidence="1">
    <location>
        <begin position="1"/>
        <end position="235"/>
    </location>
</feature>
<dbReference type="SUPFAM" id="SSF56317">
    <property type="entry name" value="Carbon-nitrogen hydrolase"/>
    <property type="match status" value="1"/>
</dbReference>
<dbReference type="InterPro" id="IPR003010">
    <property type="entry name" value="C-N_Hydrolase"/>
</dbReference>
<dbReference type="PANTHER" id="PTHR47799">
    <property type="entry name" value="OMEGA-AMIDASE YAFV"/>
    <property type="match status" value="1"/>
</dbReference>
<dbReference type="GO" id="GO:0050152">
    <property type="term" value="F:omega-amidase activity"/>
    <property type="evidence" value="ECO:0007669"/>
    <property type="project" value="TreeGrafter"/>
</dbReference>
<dbReference type="RefSeq" id="WP_179716114.1">
    <property type="nucleotide sequence ID" value="NZ_JACBZT010000001.1"/>
</dbReference>
<sequence length="253" mass="27356">MRIAAVQHDIVWEDRDANFARLAPWIAGAAGAGAELVLLTETFSTGFSMTPGIGEPEGGPSAQFLQAQAAEHGVWVGGTCPEIAADGELPYNSFVLAGPDGTTHRYRKLHPFTHAGEHERFRAGEKPTSVEIGGLRITPFICYDLRFANVFWDAAPATDVYLVPANWPSPRRHHWQTLLQARAIENQAYVVGVNRVGADGNGLEHLGDSRIVSPMGELLATAAGVETMLLADVDAAEVAATREKFAFMPDRRP</sequence>
<accession>A0A853CBT0</accession>
<keyword evidence="3" id="KW-1185">Reference proteome</keyword>
<name>A0A853CBT0_9ACTN</name>
<dbReference type="AlphaFoldDB" id="A0A853CBT0"/>